<keyword evidence="5" id="KW-1185">Reference proteome</keyword>
<evidence type="ECO:0000256" key="2">
    <source>
        <dbReference type="ARBA" id="ARBA00023239"/>
    </source>
</evidence>
<evidence type="ECO:0008006" key="6">
    <source>
        <dbReference type="Google" id="ProtNLM"/>
    </source>
</evidence>
<evidence type="ECO:0000256" key="1">
    <source>
        <dbReference type="ARBA" id="ARBA00022741"/>
    </source>
</evidence>
<protein>
    <recommendedName>
        <fullName evidence="6">Receptor ligand binding region domain-containing protein</fullName>
    </recommendedName>
</protein>
<dbReference type="Gene3D" id="3.40.50.2300">
    <property type="match status" value="1"/>
</dbReference>
<evidence type="ECO:0000313" key="5">
    <source>
        <dbReference type="Proteomes" id="UP000230423"/>
    </source>
</evidence>
<keyword evidence="3" id="KW-0472">Membrane</keyword>
<dbReference type="EMBL" id="KZ345479">
    <property type="protein sequence ID" value="PIO73312.1"/>
    <property type="molecule type" value="Genomic_DNA"/>
</dbReference>
<keyword evidence="3" id="KW-0812">Transmembrane</keyword>
<sequence length="294" mass="32648">MLDNIMTCRRLIEESREHHLPLVMTFVDYKKAFNSVEPAKTASQVGELADAMLLYALALNRSKEAGIENPTGSQLVQFSKGEFEGFSGTVIINSNATRDPVFLVYGFDSSGQQTVMMRIVEKLDNNSIALIQDLQPASVIWATHGGAPPLNRPKCDYDGSACPLSFVEQYLAITLAAVIVPICVIIAASKKARRGTSQPAMADPICNAHKAKHKDHHPQFTLSSKHHYIKHKGHYRFEEGIRWAMQGYGDRIIIAEDYLTNVDSSGHFATFLLLAHRRCCCGSKAQWKTDIAQK</sequence>
<dbReference type="GO" id="GO:0005886">
    <property type="term" value="C:plasma membrane"/>
    <property type="evidence" value="ECO:0007669"/>
    <property type="project" value="TreeGrafter"/>
</dbReference>
<dbReference type="InterPro" id="IPR050401">
    <property type="entry name" value="Cyclic_nucleotide_synthase"/>
</dbReference>
<dbReference type="InterPro" id="IPR028082">
    <property type="entry name" value="Peripla_BP_I"/>
</dbReference>
<feature type="transmembrane region" description="Helical" evidence="3">
    <location>
        <begin position="170"/>
        <end position="188"/>
    </location>
</feature>
<proteinExistence type="predicted"/>
<dbReference type="GO" id="GO:0004383">
    <property type="term" value="F:guanylate cyclase activity"/>
    <property type="evidence" value="ECO:0007669"/>
    <property type="project" value="TreeGrafter"/>
</dbReference>
<keyword evidence="3" id="KW-1133">Transmembrane helix</keyword>
<dbReference type="GO" id="GO:0001653">
    <property type="term" value="F:peptide receptor activity"/>
    <property type="evidence" value="ECO:0007669"/>
    <property type="project" value="TreeGrafter"/>
</dbReference>
<dbReference type="PANTHER" id="PTHR11920">
    <property type="entry name" value="GUANYLYL CYCLASE"/>
    <property type="match status" value="1"/>
</dbReference>
<keyword evidence="1" id="KW-0547">Nucleotide-binding</keyword>
<dbReference type="AlphaFoldDB" id="A0A2G9UU93"/>
<dbReference type="GO" id="GO:0000166">
    <property type="term" value="F:nucleotide binding"/>
    <property type="evidence" value="ECO:0007669"/>
    <property type="project" value="UniProtKB-KW"/>
</dbReference>
<dbReference type="SUPFAM" id="SSF53822">
    <property type="entry name" value="Periplasmic binding protein-like I"/>
    <property type="match status" value="1"/>
</dbReference>
<dbReference type="GO" id="GO:0004016">
    <property type="term" value="F:adenylate cyclase activity"/>
    <property type="evidence" value="ECO:0007669"/>
    <property type="project" value="TreeGrafter"/>
</dbReference>
<evidence type="ECO:0000313" key="4">
    <source>
        <dbReference type="EMBL" id="PIO73312.1"/>
    </source>
</evidence>
<accession>A0A2G9UU93</accession>
<dbReference type="Proteomes" id="UP000230423">
    <property type="component" value="Unassembled WGS sequence"/>
</dbReference>
<gene>
    <name evidence="4" type="ORF">TELCIR_04719</name>
</gene>
<name>A0A2G9UU93_TELCI</name>
<evidence type="ECO:0000256" key="3">
    <source>
        <dbReference type="SAM" id="Phobius"/>
    </source>
</evidence>
<dbReference type="PANTHER" id="PTHR11920:SF493">
    <property type="entry name" value="RECEPTOR-TYPE GUANYLATE CYCLASE GCY-22"/>
    <property type="match status" value="1"/>
</dbReference>
<reference evidence="4 5" key="1">
    <citation type="submission" date="2015-09" db="EMBL/GenBank/DDBJ databases">
        <title>Draft genome of the parasitic nematode Teladorsagia circumcincta isolate WARC Sus (inbred).</title>
        <authorList>
            <person name="Mitreva M."/>
        </authorList>
    </citation>
    <scope>NUCLEOTIDE SEQUENCE [LARGE SCALE GENOMIC DNA]</scope>
    <source>
        <strain evidence="4 5">S</strain>
    </source>
</reference>
<organism evidence="4 5">
    <name type="scientific">Teladorsagia circumcincta</name>
    <name type="common">Brown stomach worm</name>
    <name type="synonym">Ostertagia circumcincta</name>
    <dbReference type="NCBI Taxonomy" id="45464"/>
    <lineage>
        <taxon>Eukaryota</taxon>
        <taxon>Metazoa</taxon>
        <taxon>Ecdysozoa</taxon>
        <taxon>Nematoda</taxon>
        <taxon>Chromadorea</taxon>
        <taxon>Rhabditida</taxon>
        <taxon>Rhabditina</taxon>
        <taxon>Rhabditomorpha</taxon>
        <taxon>Strongyloidea</taxon>
        <taxon>Trichostrongylidae</taxon>
        <taxon>Teladorsagia</taxon>
    </lineage>
</organism>
<dbReference type="OrthoDB" id="5855498at2759"/>
<keyword evidence="2" id="KW-0456">Lyase</keyword>
<dbReference type="GO" id="GO:0007168">
    <property type="term" value="P:receptor guanylyl cyclase signaling pathway"/>
    <property type="evidence" value="ECO:0007669"/>
    <property type="project" value="TreeGrafter"/>
</dbReference>